<reference evidence="7" key="2">
    <citation type="submission" date="2019-06" db="EMBL/GenBank/DDBJ databases">
        <title>Genomics analysis of Aphanomyces spp. identifies a new class of oomycete effector associated with host adaptation.</title>
        <authorList>
            <person name="Gaulin E."/>
        </authorList>
    </citation>
    <scope>NUCLEOTIDE SEQUENCE</scope>
    <source>
        <strain evidence="7">CBS 578.67</strain>
    </source>
</reference>
<dbReference type="Pfam" id="PF04194">
    <property type="entry name" value="PDCD2_C"/>
    <property type="match status" value="1"/>
</dbReference>
<dbReference type="EMBL" id="CAADRA010007544">
    <property type="protein sequence ID" value="VFU01924.1"/>
    <property type="molecule type" value="Genomic_DNA"/>
</dbReference>
<dbReference type="GO" id="GO:0005737">
    <property type="term" value="C:cytoplasm"/>
    <property type="evidence" value="ECO:0007669"/>
    <property type="project" value="InterPro"/>
</dbReference>
<dbReference type="InterPro" id="IPR002893">
    <property type="entry name" value="Znf_MYND"/>
</dbReference>
<evidence type="ECO:0000256" key="5">
    <source>
        <dbReference type="SAM" id="MobiDB-lite"/>
    </source>
</evidence>
<organism evidence="8 9">
    <name type="scientific">Aphanomyces stellatus</name>
    <dbReference type="NCBI Taxonomy" id="120398"/>
    <lineage>
        <taxon>Eukaryota</taxon>
        <taxon>Sar</taxon>
        <taxon>Stramenopiles</taxon>
        <taxon>Oomycota</taxon>
        <taxon>Saprolegniomycetes</taxon>
        <taxon>Saprolegniales</taxon>
        <taxon>Verrucalvaceae</taxon>
        <taxon>Aphanomyces</taxon>
    </lineage>
</organism>
<accession>A0A485LST0</accession>
<evidence type="ECO:0000313" key="7">
    <source>
        <dbReference type="EMBL" id="KAF0682592.1"/>
    </source>
</evidence>
<dbReference type="Pfam" id="PF01753">
    <property type="entry name" value="zf-MYND"/>
    <property type="match status" value="1"/>
</dbReference>
<gene>
    <name evidence="8" type="primary">Aste57867_25299</name>
    <name evidence="7" type="ORF">As57867_025221</name>
    <name evidence="8" type="ORF">ASTE57867_25299</name>
</gene>
<dbReference type="InterPro" id="IPR007320">
    <property type="entry name" value="PDCD2_C"/>
</dbReference>
<keyword evidence="9" id="KW-1185">Reference proteome</keyword>
<feature type="compositionally biased region" description="Basic and acidic residues" evidence="5">
    <location>
        <begin position="12"/>
        <end position="24"/>
    </location>
</feature>
<dbReference type="Proteomes" id="UP000332933">
    <property type="component" value="Unassembled WGS sequence"/>
</dbReference>
<keyword evidence="3" id="KW-0862">Zinc</keyword>
<evidence type="ECO:0000259" key="6">
    <source>
        <dbReference type="PROSITE" id="PS50865"/>
    </source>
</evidence>
<dbReference type="PROSITE" id="PS50865">
    <property type="entry name" value="ZF_MYND_2"/>
    <property type="match status" value="1"/>
</dbReference>
<evidence type="ECO:0000313" key="8">
    <source>
        <dbReference type="EMBL" id="VFU01924.1"/>
    </source>
</evidence>
<evidence type="ECO:0000256" key="4">
    <source>
        <dbReference type="PROSITE-ProRule" id="PRU00134"/>
    </source>
</evidence>
<evidence type="ECO:0000256" key="3">
    <source>
        <dbReference type="ARBA" id="ARBA00022833"/>
    </source>
</evidence>
<sequence>MEQDTPVNVNDVHLEHSGDDEHVDDVVVNREEEDDEDVELEGGDMEVELGFLGDETGHLEGPFGDWDGGKVGGSPVWLHPNQQLDVKCSHCEKSMSFLLQIYCPLDFPDQAFHRSLYLFVCRTAGCVHLGHARAFRSQLPQENPYYANHQDIDYRPTDHVQKALKRCALCGLKATFSCSACHIAHYCSKEHQKDHWKSGGHKEDCHRCAALEEVIVDEVHATNLATNGSKYLFPEYSIHIDREPDRNVAQNETEAKMIRDFEAAKAKPAGNDVFTDDSDIDLSQKELSSLLGSSSTQDKTYLAFLTRVALANDQVLRYCRWNDQGDAALWVHGGDKPDAIPACAHCGEPREFEFQVMPQLLYHLKLAGADSIEALAVAEATQTTKELDWGTLAVYTCPNSCSHMAQGDDVDLVEEFVWRQSPMEELEIKPTQQ</sequence>
<keyword evidence="1" id="KW-0479">Metal-binding</keyword>
<dbReference type="AlphaFoldDB" id="A0A485LST0"/>
<dbReference type="PANTHER" id="PTHR12298:SF4">
    <property type="entry name" value="PROGRAMMED CELL DEATH PROTEIN 2"/>
    <property type="match status" value="1"/>
</dbReference>
<dbReference type="PROSITE" id="PS01360">
    <property type="entry name" value="ZF_MYND_1"/>
    <property type="match status" value="1"/>
</dbReference>
<protein>
    <submittedName>
        <fullName evidence="8">Aste57867_25299 protein</fullName>
    </submittedName>
</protein>
<evidence type="ECO:0000256" key="1">
    <source>
        <dbReference type="ARBA" id="ARBA00022723"/>
    </source>
</evidence>
<dbReference type="PANTHER" id="PTHR12298">
    <property type="entry name" value="PCDC2 PROGRAMMED CELL DEATH PROTEIN 2 -RELATED"/>
    <property type="match status" value="1"/>
</dbReference>
<reference evidence="8 9" key="1">
    <citation type="submission" date="2019-03" db="EMBL/GenBank/DDBJ databases">
        <authorList>
            <person name="Gaulin E."/>
            <person name="Dumas B."/>
        </authorList>
    </citation>
    <scope>NUCLEOTIDE SEQUENCE [LARGE SCALE GENOMIC DNA]</scope>
    <source>
        <strain evidence="8">CBS 568.67</strain>
    </source>
</reference>
<name>A0A485LST0_9STRA</name>
<dbReference type="EMBL" id="VJMH01007518">
    <property type="protein sequence ID" value="KAF0682592.1"/>
    <property type="molecule type" value="Genomic_DNA"/>
</dbReference>
<dbReference type="GO" id="GO:0008270">
    <property type="term" value="F:zinc ion binding"/>
    <property type="evidence" value="ECO:0007669"/>
    <property type="project" value="UniProtKB-KW"/>
</dbReference>
<evidence type="ECO:0000256" key="2">
    <source>
        <dbReference type="ARBA" id="ARBA00022771"/>
    </source>
</evidence>
<keyword evidence="2 4" id="KW-0863">Zinc-finger</keyword>
<feature type="domain" description="MYND-type" evidence="6">
    <location>
        <begin position="167"/>
        <end position="205"/>
    </location>
</feature>
<dbReference type="SUPFAM" id="SSF144232">
    <property type="entry name" value="HIT/MYND zinc finger-like"/>
    <property type="match status" value="1"/>
</dbReference>
<proteinExistence type="predicted"/>
<dbReference type="OrthoDB" id="443682at2759"/>
<dbReference type="Gene3D" id="6.10.140.2220">
    <property type="match status" value="1"/>
</dbReference>
<feature type="region of interest" description="Disordered" evidence="5">
    <location>
        <begin position="1"/>
        <end position="24"/>
    </location>
</feature>
<evidence type="ECO:0000313" key="9">
    <source>
        <dbReference type="Proteomes" id="UP000332933"/>
    </source>
</evidence>